<dbReference type="InterPro" id="IPR051781">
    <property type="entry name" value="Metallo-dep_Hydrolase"/>
</dbReference>
<evidence type="ECO:0000259" key="1">
    <source>
        <dbReference type="Pfam" id="PF01979"/>
    </source>
</evidence>
<name>A0ABX2RAF9_9THEO</name>
<dbReference type="PANTHER" id="PTHR43135">
    <property type="entry name" value="ALPHA-D-RIBOSE 1-METHYLPHOSPHONATE 5-TRIPHOSPHATE DIPHOSPHATASE"/>
    <property type="match status" value="1"/>
</dbReference>
<dbReference type="InterPro" id="IPR006680">
    <property type="entry name" value="Amidohydro-rel"/>
</dbReference>
<keyword evidence="3" id="KW-1185">Reference proteome</keyword>
<dbReference type="SUPFAM" id="SSF51556">
    <property type="entry name" value="Metallo-dependent hydrolases"/>
    <property type="match status" value="1"/>
</dbReference>
<comment type="caution">
    <text evidence="2">The sequence shown here is derived from an EMBL/GenBank/DDBJ whole genome shotgun (WGS) entry which is preliminary data.</text>
</comment>
<reference evidence="2 3" key="1">
    <citation type="submission" date="2020-07" db="EMBL/GenBank/DDBJ databases">
        <title>Genomic Encyclopedia of Type Strains, Phase III (KMG-III): the genomes of soil and plant-associated and newly described type strains.</title>
        <authorList>
            <person name="Whitman W."/>
        </authorList>
    </citation>
    <scope>NUCLEOTIDE SEQUENCE [LARGE SCALE GENOMIC DNA]</scope>
    <source>
        <strain evidence="2 3">DSM 11255</strain>
    </source>
</reference>
<evidence type="ECO:0000313" key="2">
    <source>
        <dbReference type="EMBL" id="NYE56768.1"/>
    </source>
</evidence>
<gene>
    <name evidence="2" type="ORF">HDG70_000474</name>
</gene>
<accession>A0ABX2RAF9</accession>
<dbReference type="RefSeq" id="WP_051250339.1">
    <property type="nucleotide sequence ID" value="NZ_JACCBS010000001.1"/>
</dbReference>
<dbReference type="InterPro" id="IPR032466">
    <property type="entry name" value="Metal_Hydrolase"/>
</dbReference>
<evidence type="ECO:0000313" key="3">
    <source>
        <dbReference type="Proteomes" id="UP000604066"/>
    </source>
</evidence>
<feature type="domain" description="Amidohydrolase-related" evidence="1">
    <location>
        <begin position="55"/>
        <end position="344"/>
    </location>
</feature>
<proteinExistence type="predicted"/>
<sequence length="355" mass="39500">MYLKVFDFSGKKLKVLPWGYFADGQIKQGVITVNNGIISSIEKTGEADLKVPYYLYPVLADAHLHLNLMDNSELTLPEIMAKLTGHGIMGFRECGDRSEFWKTAREHCSYVKGVFCGNGLYKEGYYGRIAGIAVKDTREALHEISRLYEEGAKFVKVFVTGLVSLKEKGKVGATGFSLEELKEIVDTAHKLGLMVAAHANGPEGIEISIEAGVDTLEHGYYITDELLIKMRDAGTWWVPTVAAIRNQMYREELSPTERENAYYVYKEQLFKVKRAFELGVKLGLGTDSGTSFLAFGEALWEEMELYLKAGIPPGEVIKIAVENNFQMMGISGFSGIRPGNFAKFLGLKIPFGDEV</sequence>
<dbReference type="Proteomes" id="UP000604066">
    <property type="component" value="Unassembled WGS sequence"/>
</dbReference>
<dbReference type="Pfam" id="PF01979">
    <property type="entry name" value="Amidohydro_1"/>
    <property type="match status" value="1"/>
</dbReference>
<dbReference type="EMBL" id="JACCBS010000001">
    <property type="protein sequence ID" value="NYE56768.1"/>
    <property type="molecule type" value="Genomic_DNA"/>
</dbReference>
<dbReference type="PANTHER" id="PTHR43135:SF3">
    <property type="entry name" value="ALPHA-D-RIBOSE 1-METHYLPHOSPHONATE 5-TRIPHOSPHATE DIPHOSPHATASE"/>
    <property type="match status" value="1"/>
</dbReference>
<organism evidence="2 3">
    <name type="scientific">Carboxydothermus ferrireducens DSM 11255</name>
    <dbReference type="NCBI Taxonomy" id="1119529"/>
    <lineage>
        <taxon>Bacteria</taxon>
        <taxon>Bacillati</taxon>
        <taxon>Bacillota</taxon>
        <taxon>Clostridia</taxon>
        <taxon>Thermoanaerobacterales</taxon>
        <taxon>Thermoanaerobacteraceae</taxon>
        <taxon>Carboxydothermus</taxon>
    </lineage>
</organism>
<protein>
    <recommendedName>
        <fullName evidence="1">Amidohydrolase-related domain-containing protein</fullName>
    </recommendedName>
</protein>
<dbReference type="Gene3D" id="3.20.20.140">
    <property type="entry name" value="Metal-dependent hydrolases"/>
    <property type="match status" value="1"/>
</dbReference>